<evidence type="ECO:0000256" key="1">
    <source>
        <dbReference type="ARBA" id="ARBA00022679"/>
    </source>
</evidence>
<evidence type="ECO:0000259" key="3">
    <source>
        <dbReference type="PROSITE" id="PS51186"/>
    </source>
</evidence>
<dbReference type="InterPro" id="IPR016181">
    <property type="entry name" value="Acyl_CoA_acyltransferase"/>
</dbReference>
<feature type="domain" description="N-acetyltransferase" evidence="3">
    <location>
        <begin position="1"/>
        <end position="154"/>
    </location>
</feature>
<accession>A0ABP8TEI0</accession>
<reference evidence="5" key="1">
    <citation type="journal article" date="2019" name="Int. J. Syst. Evol. Microbiol.">
        <title>The Global Catalogue of Microorganisms (GCM) 10K type strain sequencing project: providing services to taxonomists for standard genome sequencing and annotation.</title>
        <authorList>
            <consortium name="The Broad Institute Genomics Platform"/>
            <consortium name="The Broad Institute Genome Sequencing Center for Infectious Disease"/>
            <person name="Wu L."/>
            <person name="Ma J."/>
        </authorList>
    </citation>
    <scope>NUCLEOTIDE SEQUENCE [LARGE SCALE GENOMIC DNA]</scope>
    <source>
        <strain evidence="5">JCM 17938</strain>
    </source>
</reference>
<dbReference type="PROSITE" id="PS51186">
    <property type="entry name" value="GNAT"/>
    <property type="match status" value="1"/>
</dbReference>
<gene>
    <name evidence="4" type="ORF">GCM10023195_09700</name>
</gene>
<proteinExistence type="predicted"/>
<evidence type="ECO:0000313" key="5">
    <source>
        <dbReference type="Proteomes" id="UP001500212"/>
    </source>
</evidence>
<dbReference type="InterPro" id="IPR000182">
    <property type="entry name" value="GNAT_dom"/>
</dbReference>
<dbReference type="InterPro" id="IPR050832">
    <property type="entry name" value="Bact_Acetyltransf"/>
</dbReference>
<dbReference type="PANTHER" id="PTHR43877:SF2">
    <property type="entry name" value="AMINOALKYLPHOSPHONATE N-ACETYLTRANSFERASE-RELATED"/>
    <property type="match status" value="1"/>
</dbReference>
<dbReference type="Proteomes" id="UP001500212">
    <property type="component" value="Unassembled WGS sequence"/>
</dbReference>
<name>A0ABP8TEI0_9ACTN</name>
<dbReference type="Pfam" id="PF00583">
    <property type="entry name" value="Acetyltransf_1"/>
    <property type="match status" value="1"/>
</dbReference>
<organism evidence="4 5">
    <name type="scientific">Actinoallomurus liliacearum</name>
    <dbReference type="NCBI Taxonomy" id="1080073"/>
    <lineage>
        <taxon>Bacteria</taxon>
        <taxon>Bacillati</taxon>
        <taxon>Actinomycetota</taxon>
        <taxon>Actinomycetes</taxon>
        <taxon>Streptosporangiales</taxon>
        <taxon>Thermomonosporaceae</taxon>
        <taxon>Actinoallomurus</taxon>
    </lineage>
</organism>
<sequence length="178" mass="19649">MHRMIHSVVELGGAVGWLTPPERAETDRWLDEVLDRARAGDAALALALLDGEVAAGGLWRRGATDVFRHNAEVQKVMAHPKARGLGLGRRVLEAVIDHARTNGIEVLTLGARGNNHGAIELYERLGFREWGRLPNAIEVGDHRYDDVRMFLELGRPAHVILRGSPPDGPGYSPRRPRP</sequence>
<keyword evidence="2" id="KW-0012">Acyltransferase</keyword>
<keyword evidence="1" id="KW-0808">Transferase</keyword>
<dbReference type="CDD" id="cd04301">
    <property type="entry name" value="NAT_SF"/>
    <property type="match status" value="1"/>
</dbReference>
<dbReference type="PANTHER" id="PTHR43877">
    <property type="entry name" value="AMINOALKYLPHOSPHONATE N-ACETYLTRANSFERASE-RELATED-RELATED"/>
    <property type="match status" value="1"/>
</dbReference>
<dbReference type="EMBL" id="BAABHJ010000002">
    <property type="protein sequence ID" value="GAA4603019.1"/>
    <property type="molecule type" value="Genomic_DNA"/>
</dbReference>
<dbReference type="SUPFAM" id="SSF55729">
    <property type="entry name" value="Acyl-CoA N-acyltransferases (Nat)"/>
    <property type="match status" value="1"/>
</dbReference>
<evidence type="ECO:0000256" key="2">
    <source>
        <dbReference type="ARBA" id="ARBA00023315"/>
    </source>
</evidence>
<comment type="caution">
    <text evidence="4">The sequence shown here is derived from an EMBL/GenBank/DDBJ whole genome shotgun (WGS) entry which is preliminary data.</text>
</comment>
<evidence type="ECO:0000313" key="4">
    <source>
        <dbReference type="EMBL" id="GAA4603019.1"/>
    </source>
</evidence>
<dbReference type="Gene3D" id="3.40.630.30">
    <property type="match status" value="1"/>
</dbReference>
<protein>
    <recommendedName>
        <fullName evidence="3">N-acetyltransferase domain-containing protein</fullName>
    </recommendedName>
</protein>
<keyword evidence="5" id="KW-1185">Reference proteome</keyword>